<evidence type="ECO:0000256" key="6">
    <source>
        <dbReference type="ARBA" id="ARBA00023263"/>
    </source>
</evidence>
<reference evidence="10 11" key="1">
    <citation type="submission" date="2017-08" db="EMBL/GenBank/DDBJ databases">
        <title>Infants hospitalized years apart are colonized by the same room-sourced microbial strains.</title>
        <authorList>
            <person name="Brooks B."/>
            <person name="Olm M.R."/>
            <person name="Firek B.A."/>
            <person name="Baker R."/>
            <person name="Thomas B.C."/>
            <person name="Morowitz M.J."/>
            <person name="Banfield J.F."/>
        </authorList>
    </citation>
    <scope>NUCLEOTIDE SEQUENCE [LARGE SCALE GENOMIC DNA]</scope>
    <source>
        <strain evidence="10">S2_005_003_R2_41</strain>
    </source>
</reference>
<dbReference type="EMBL" id="QFPP01000038">
    <property type="protein sequence ID" value="PZQ76845.1"/>
    <property type="molecule type" value="Genomic_DNA"/>
</dbReference>
<dbReference type="Pfam" id="PF05567">
    <property type="entry name" value="T4P_PilY1"/>
    <property type="match status" value="1"/>
</dbReference>
<keyword evidence="8" id="KW-1133">Transmembrane helix</keyword>
<evidence type="ECO:0000256" key="5">
    <source>
        <dbReference type="ARBA" id="ARBA00022837"/>
    </source>
</evidence>
<dbReference type="InterPro" id="IPR011047">
    <property type="entry name" value="Quinoprotein_ADH-like_sf"/>
</dbReference>
<feature type="region of interest" description="Disordered" evidence="7">
    <location>
        <begin position="70"/>
        <end position="121"/>
    </location>
</feature>
<keyword evidence="6" id="KW-0281">Fimbrium</keyword>
<evidence type="ECO:0000256" key="1">
    <source>
        <dbReference type="ARBA" id="ARBA00004561"/>
    </source>
</evidence>
<evidence type="ECO:0000256" key="8">
    <source>
        <dbReference type="SAM" id="Phobius"/>
    </source>
</evidence>
<feature type="compositionally biased region" description="Basic residues" evidence="7">
    <location>
        <begin position="84"/>
        <end position="93"/>
    </location>
</feature>
<dbReference type="InterPro" id="IPR008707">
    <property type="entry name" value="B-propeller_PilY1"/>
</dbReference>
<evidence type="ECO:0000256" key="4">
    <source>
        <dbReference type="ARBA" id="ARBA00022723"/>
    </source>
</evidence>
<evidence type="ECO:0000259" key="9">
    <source>
        <dbReference type="Pfam" id="PF05567"/>
    </source>
</evidence>
<evidence type="ECO:0000256" key="3">
    <source>
        <dbReference type="ARBA" id="ARBA00022558"/>
    </source>
</evidence>
<feature type="compositionally biased region" description="Low complexity" evidence="7">
    <location>
        <begin position="697"/>
        <end position="710"/>
    </location>
</feature>
<accession>A0A2W5QPM6</accession>
<protein>
    <recommendedName>
        <fullName evidence="9">PilY1 beta-propeller domain-containing protein</fullName>
    </recommendedName>
</protein>
<keyword evidence="8" id="KW-0812">Transmembrane</keyword>
<dbReference type="GO" id="GO:0009289">
    <property type="term" value="C:pilus"/>
    <property type="evidence" value="ECO:0007669"/>
    <property type="project" value="UniProtKB-SubCell"/>
</dbReference>
<dbReference type="Proteomes" id="UP000249135">
    <property type="component" value="Unassembled WGS sequence"/>
</dbReference>
<comment type="caution">
    <text evidence="10">The sequence shown here is derived from an EMBL/GenBank/DDBJ whole genome shotgun (WGS) entry which is preliminary data.</text>
</comment>
<feature type="compositionally biased region" description="Low complexity" evidence="7">
    <location>
        <begin position="672"/>
        <end position="689"/>
    </location>
</feature>
<keyword evidence="8" id="KW-0472">Membrane</keyword>
<evidence type="ECO:0000256" key="7">
    <source>
        <dbReference type="SAM" id="MobiDB-lite"/>
    </source>
</evidence>
<feature type="region of interest" description="Disordered" evidence="7">
    <location>
        <begin position="509"/>
        <end position="540"/>
    </location>
</feature>
<name>A0A2W5QPM6_VARPD</name>
<feature type="region of interest" description="Disordered" evidence="7">
    <location>
        <begin position="672"/>
        <end position="710"/>
    </location>
</feature>
<evidence type="ECO:0000256" key="2">
    <source>
        <dbReference type="ARBA" id="ARBA00008387"/>
    </source>
</evidence>
<feature type="compositionally biased region" description="Low complexity" evidence="7">
    <location>
        <begin position="571"/>
        <end position="625"/>
    </location>
</feature>
<feature type="domain" description="PilY1 beta-propeller" evidence="9">
    <location>
        <begin position="1877"/>
        <end position="2204"/>
    </location>
</feature>
<comment type="subcellular location">
    <subcellularLocation>
        <location evidence="1">Fimbrium</location>
    </subcellularLocation>
</comment>
<organism evidence="10 11">
    <name type="scientific">Variovorax paradoxus</name>
    <dbReference type="NCBI Taxonomy" id="34073"/>
    <lineage>
        <taxon>Bacteria</taxon>
        <taxon>Pseudomonadati</taxon>
        <taxon>Pseudomonadota</taxon>
        <taxon>Betaproteobacteria</taxon>
        <taxon>Burkholderiales</taxon>
        <taxon>Comamonadaceae</taxon>
        <taxon>Variovorax</taxon>
    </lineage>
</organism>
<evidence type="ECO:0000313" key="10">
    <source>
        <dbReference type="EMBL" id="PZQ76845.1"/>
    </source>
</evidence>
<feature type="transmembrane region" description="Helical" evidence="8">
    <location>
        <begin position="132"/>
        <end position="152"/>
    </location>
</feature>
<keyword evidence="3" id="KW-1029">Fimbrium biogenesis</keyword>
<keyword evidence="5" id="KW-0106">Calcium</keyword>
<keyword evidence="4" id="KW-0479">Metal-binding</keyword>
<dbReference type="SUPFAM" id="SSF50998">
    <property type="entry name" value="Quinoprotein alcohol dehydrogenase-like"/>
    <property type="match status" value="1"/>
</dbReference>
<evidence type="ECO:0000313" key="11">
    <source>
        <dbReference type="Proteomes" id="UP000249135"/>
    </source>
</evidence>
<proteinExistence type="inferred from homology"/>
<sequence length="2373" mass="248438">MGVRPARHSRSPGCGQPGASLFRVLERNLQPHHFRLGHREGSDGGRRHWKPGPLCHSPALRCRRRIHRARPALLGAGSRSRPAGQRRRGRGRRGPPGSSPVLPDHRARRRSPGHGELHANDHALRDGEMKRFGGWVALALMAAGLCMGLAAAERALAAQTELSNVPLGGASQSLPKPNVMLLMDTSKSMAFTHMPDEVEFPNGTDNALYELPIGYRSAQCNALYYNPKRVYELPRDGSGALQPNPLNFGSVRYNFYDASDLSTTDLSTSFRAYDRNTRVVSLANVAEDRAQPAYYYVYEGSASTTYNAAPCTDMEGALFAGQDLTQSVLTASTAGGLWRRKLVTSTSGTGAAGLDERRNFAIWYTYYRTRMAMLKSSISLAFYPVADNFRVGLVSMNPLVNPTQSDSGVDPAKYLAINDFTANQKSAWYGKLFSQVPDGSSPAREGLARVGRHFGGRADGINSNMLPDPVQQSCQQNFTIMTTDGYWNTAQETVGPVKLDGTTRVGNQDGMLTPATLLDRNDPTQYSHRPMWDGSTTGRRTDTITSEMFRREACDSGEFYRTTSVVFQSTSQPTRRTQSLTRTTQQVFASTSQTSQSTTQKQKATSTETREVQQTLASTQQQTRSTRQEMITHEWWGRGTIKAFATTTQQLQTTTYMEKTVAQIQQRTRTQTMTQVRKWRTQEQTTRTTSRTERSKQQLQMTQTLTRRSTTQPLITRSYTMLSTRQERESTRQILAYNGTTESATPVASCTNTSEISCITLTTVNVPVAACTPQTPDAANGYMTRTCDAVTTGPVAVAACTPSSASAANNYVASACATNVVGPQPAANCSAAGPSLSNGFATVTCSANTTGPTPVAPASSCVAGTDANFVTTTCDTTSTVTAVGACTAGTAPGTNVVTTCATVTTQAATGVAACTAEAASNANNYTETLCTPATASDYTPEAGCASAAASASNNWTTTSCSHATLSGPTAVEACTESNGTAPTFIATRCTTETVAPTTNVASCTDVAASAANNFVATQCGGAAWSNWSNASSCSAQAPDAGNGFLQRECQEQVTWGPTPVMPSQCSAGTTSNGVKTTCVQQTFTDQPVSSCVPSTAGPSFVSCNTVTTPEVQVASCAQGGGANTNWVITSCRYENSGEMAVQSCNPQNAGPGNGNVQTYCNFHSVTEATPPGSCTPQTADATNGWVTIKCPAAQVTGPTGVPLNSCTPVAASATNAWVATTCAMNGPTPPTPVQNCVSGTGADFTVTTCTDGPNRSPATPVVPGSCTPQTASAANGWTAVLCTPNTTTVGVAAGTCSAQAANPANGFTQVACNTVTTGPTFVPTGSCTAGTSADFTTTACNTVTTGPTLVASCTAGVDGEFKSTTCSYNTVGPVQLAPGTACNNEAAGSGNNFTSTTCTTTDTTVGVAEGSCVPSPAGVFPVVTCGTVTTGPTPVASCTPGTSGTFVSTTCSTSAEGPDRVSSCSAVTPSASNGWSSTTCVPIPGLLNQRRTRTTTITYDVSGDTPVEASGQTSADVISNWENASACVASPALPPAVDVSGSWSAPSIVKGPVTGAGAAGSVDSLADVAQYYYTTDLRNALTNDVPSMGSDQIEADRAPWQHMTTFVVGLGVSGTVNYQGDYKSAITGDFARIRSYTGSPPYNWPVWPTGTNLAPAQYNDPRSIDDFWHAAVNGRGKYFSASDPQSVVAGLQEALAGIQAQAGAGGGVSTTSQSPIAGDNQAFTASFTTQKWTGNVIAREVDLSTGLLSSAVKWSAQTLLDAKVGTQCDNRKIYARNPATNALVDFAWDTRACDSAGQPTGAAGTGLTAAMQANFQGTVVTTGLSQYATMTDGSGGSVDQRNLAAGKELVNFLRGQRAREGYVTNSQMLYRARDHVLGDIVNSQPTYVKGPSQLYADQGYAAFAAAHKSRTPMVYVGANDGMLHAFYAPNNASDPNDAMAGQEAWAFVPQAVMPHMWRLADVNYVNQHRYFVDGRPVAGDVYVGGAWKTMLVGGLRGGGKSFYALDVTDPTAPQAMWEFSATDTCVANPIGATSDCNLGMSFGEPIITKLANGTWVVLLTSGYNNSDGGADGRGYLYVLNAANGQIMQRIGTGVGSTGTPSGLREINIYASNYVYNNTAQRVYGGDLLGNIWRFDINDAIPPAGNGASRLATAKDVAGSPQPITTRPVLAEVNNTTMLMVGTGRLLGASDLSDTSAQTVYAFKDPLSSTEPLYSNMRTQLKPLKMTQTGSGASATRTVECASTNVADCASTAGWFIDLPESGERMNVDMRVVQGTLAFVTNVPSDSMCAGGGHAWLNYVDLITGEPVPSSADGVTSVVLFSNSLAAGLDVVVLPSGTVKGIGQSVDTQIGTKDIPVGSPAPLGKRISWREIVR</sequence>
<feature type="compositionally biased region" description="Low complexity" evidence="7">
    <location>
        <begin position="71"/>
        <end position="83"/>
    </location>
</feature>
<feature type="region of interest" description="Disordered" evidence="7">
    <location>
        <begin position="571"/>
        <end position="626"/>
    </location>
</feature>
<dbReference type="GO" id="GO:0046872">
    <property type="term" value="F:metal ion binding"/>
    <property type="evidence" value="ECO:0007669"/>
    <property type="project" value="UniProtKB-KW"/>
</dbReference>
<gene>
    <name evidence="10" type="ORF">DI563_05840</name>
</gene>
<comment type="similarity">
    <text evidence="2">Belongs to the PilY1 family.</text>
</comment>